<keyword evidence="5" id="KW-0574">Periplasm</keyword>
<feature type="domain" description="AlgX/AlgJ SGNH hydrolase-like" evidence="7">
    <location>
        <begin position="69"/>
        <end position="236"/>
    </location>
</feature>
<dbReference type="EMBL" id="CP158292">
    <property type="protein sequence ID" value="XBV43433.1"/>
    <property type="molecule type" value="Genomic_DNA"/>
</dbReference>
<dbReference type="RefSeq" id="WP_350260877.1">
    <property type="nucleotide sequence ID" value="NZ_CP158292.1"/>
</dbReference>
<evidence type="ECO:0000256" key="2">
    <source>
        <dbReference type="ARBA" id="ARBA00005182"/>
    </source>
</evidence>
<evidence type="ECO:0000256" key="3">
    <source>
        <dbReference type="ARBA" id="ARBA00022679"/>
    </source>
</evidence>
<name>A0AAU7TS53_9GAMM</name>
<organism evidence="8">
    <name type="scientific">Pantoea sp. BJ2</name>
    <dbReference type="NCBI Taxonomy" id="3141322"/>
    <lineage>
        <taxon>Bacteria</taxon>
        <taxon>Pseudomonadati</taxon>
        <taxon>Pseudomonadota</taxon>
        <taxon>Gammaproteobacteria</taxon>
        <taxon>Enterobacterales</taxon>
        <taxon>Erwiniaceae</taxon>
        <taxon>Pantoea</taxon>
    </lineage>
</organism>
<evidence type="ECO:0000256" key="1">
    <source>
        <dbReference type="ARBA" id="ARBA00004418"/>
    </source>
</evidence>
<reference evidence="8" key="1">
    <citation type="submission" date="2024-06" db="EMBL/GenBank/DDBJ databases">
        <title>Multiomics insights into the TNT degradation mechanism by Pantoea sp. BJ2 isolated from an ammunition destruction site.</title>
        <authorList>
            <person name="Luo J."/>
        </authorList>
    </citation>
    <scope>NUCLEOTIDE SEQUENCE</scope>
    <source>
        <strain evidence="8">BJ2</strain>
    </source>
</reference>
<sequence length="366" mass="41650">MKTKSITFLLIFILSVLALPAYRLYDGITFYKAKSLHGALNQAYNIDPILSVLGSLGNKLGISIDPSSVYQGKDGWLFLGKDFNQTLMKKINGEKSFEDQIQSVNKSINSWSEYLNSLDCKRFYIVIGPDKESIYPEYMPDWYEPNANQIPQKLLSLNPSVYVDTFSKIRSEKGNNSNPLYFKTDTHWNELGASLAFKALEEKSKNNNDGLIWPSEKLEFDQYPRAPGDLSHFQRSGDFLNDVNVTIKNKSISNYNIIESSYSTGKVIYNGKNTPIDSPQENLLIKSPNALNNKKVVWLRDSFGTAMSRLMAVTFSETLQIHHARVTPEKIKEIILNYKPDYVIVTVVERDSMGKVFQYDVNKNSQ</sequence>
<keyword evidence="3" id="KW-0808">Transferase</keyword>
<evidence type="ECO:0000256" key="6">
    <source>
        <dbReference type="ARBA" id="ARBA00022841"/>
    </source>
</evidence>
<gene>
    <name evidence="8" type="ORF">AAF463_12490</name>
</gene>
<dbReference type="AlphaFoldDB" id="A0AAU7TS53"/>
<evidence type="ECO:0000259" key="7">
    <source>
        <dbReference type="Pfam" id="PF16822"/>
    </source>
</evidence>
<dbReference type="GO" id="GO:0042597">
    <property type="term" value="C:periplasmic space"/>
    <property type="evidence" value="ECO:0007669"/>
    <property type="project" value="UniProtKB-SubCell"/>
</dbReference>
<dbReference type="Pfam" id="PF16822">
    <property type="entry name" value="ALGX"/>
    <property type="match status" value="1"/>
</dbReference>
<evidence type="ECO:0000256" key="4">
    <source>
        <dbReference type="ARBA" id="ARBA00022729"/>
    </source>
</evidence>
<proteinExistence type="predicted"/>
<comment type="subcellular location">
    <subcellularLocation>
        <location evidence="1">Periplasm</location>
    </subcellularLocation>
</comment>
<comment type="pathway">
    <text evidence="2">Glycan biosynthesis; alginate biosynthesis.</text>
</comment>
<keyword evidence="6" id="KW-0016">Alginate biosynthesis</keyword>
<protein>
    <recommendedName>
        <fullName evidence="7">AlgX/AlgJ SGNH hydrolase-like domain-containing protein</fullName>
    </recommendedName>
</protein>
<evidence type="ECO:0000256" key="5">
    <source>
        <dbReference type="ARBA" id="ARBA00022764"/>
    </source>
</evidence>
<dbReference type="GO" id="GO:0016740">
    <property type="term" value="F:transferase activity"/>
    <property type="evidence" value="ECO:0007669"/>
    <property type="project" value="UniProtKB-KW"/>
</dbReference>
<evidence type="ECO:0000313" key="8">
    <source>
        <dbReference type="EMBL" id="XBV43433.1"/>
    </source>
</evidence>
<dbReference type="GO" id="GO:0042121">
    <property type="term" value="P:alginic acid biosynthetic process"/>
    <property type="evidence" value="ECO:0007669"/>
    <property type="project" value="UniProtKB-KW"/>
</dbReference>
<keyword evidence="4" id="KW-0732">Signal</keyword>
<dbReference type="InterPro" id="IPR031811">
    <property type="entry name" value="ALGX/ALGJ_SGNH-like"/>
</dbReference>
<accession>A0AAU7TS53</accession>